<accession>M7XDB3</accession>
<evidence type="ECO:0000313" key="2">
    <source>
        <dbReference type="Proteomes" id="UP000010953"/>
    </source>
</evidence>
<organism evidence="1 2">
    <name type="scientific">Mariniradius saccharolyticus AK6</name>
    <dbReference type="NCBI Taxonomy" id="1239962"/>
    <lineage>
        <taxon>Bacteria</taxon>
        <taxon>Pseudomonadati</taxon>
        <taxon>Bacteroidota</taxon>
        <taxon>Cytophagia</taxon>
        <taxon>Cytophagales</taxon>
        <taxon>Cyclobacteriaceae</taxon>
        <taxon>Mariniradius</taxon>
    </lineage>
</organism>
<comment type="caution">
    <text evidence="1">The sequence shown here is derived from an EMBL/GenBank/DDBJ whole genome shotgun (WGS) entry which is preliminary data.</text>
</comment>
<dbReference type="AlphaFoldDB" id="M7XDB3"/>
<reference evidence="1" key="1">
    <citation type="submission" date="2013-01" db="EMBL/GenBank/DDBJ databases">
        <title>Genome assembly of Mariniradius saccharolyticus AK6.</title>
        <authorList>
            <person name="Vaidya B."/>
            <person name="Khatri I."/>
            <person name="Tanuku N.R.S."/>
            <person name="Subramanian S."/>
            <person name="Pinnaka A."/>
        </authorList>
    </citation>
    <scope>NUCLEOTIDE SEQUENCE [LARGE SCALE GENOMIC DNA]</scope>
    <source>
        <strain evidence="1">AK6</strain>
    </source>
</reference>
<dbReference type="Proteomes" id="UP000010953">
    <property type="component" value="Unassembled WGS sequence"/>
</dbReference>
<keyword evidence="2" id="KW-1185">Reference proteome</keyword>
<sequence>MRCFSSPSTYKLPCAPKPGETGIGDFLVFGGGKFKNQFGFSPKTEMR</sequence>
<protein>
    <submittedName>
        <fullName evidence="1">Uncharacterized protein</fullName>
    </submittedName>
</protein>
<name>M7XDB3_9BACT</name>
<dbReference type="EMBL" id="AMZY02000013">
    <property type="protein sequence ID" value="EMS32578.1"/>
    <property type="molecule type" value="Genomic_DNA"/>
</dbReference>
<evidence type="ECO:0000313" key="1">
    <source>
        <dbReference type="EMBL" id="EMS32578.1"/>
    </source>
</evidence>
<proteinExistence type="predicted"/>
<gene>
    <name evidence="1" type="ORF">C943_01305</name>
</gene>
<dbReference type="InParanoid" id="M7XDB3"/>